<dbReference type="Pfam" id="PF03480">
    <property type="entry name" value="DctP"/>
    <property type="match status" value="1"/>
</dbReference>
<evidence type="ECO:0000256" key="4">
    <source>
        <dbReference type="SAM" id="SignalP"/>
    </source>
</evidence>
<keyword evidence="3" id="KW-0574">Periplasm</keyword>
<dbReference type="PANTHER" id="PTHR33376:SF5">
    <property type="entry name" value="EXTRACYTOPLASMIC SOLUTE RECEPTOR PROTEIN"/>
    <property type="match status" value="1"/>
</dbReference>
<evidence type="ECO:0000256" key="2">
    <source>
        <dbReference type="ARBA" id="ARBA00022729"/>
    </source>
</evidence>
<gene>
    <name evidence="5" type="ORF">GIY56_08345</name>
</gene>
<evidence type="ECO:0000313" key="5">
    <source>
        <dbReference type="EMBL" id="MTE00294.1"/>
    </source>
</evidence>
<feature type="signal peptide" evidence="4">
    <location>
        <begin position="1"/>
        <end position="25"/>
    </location>
</feature>
<dbReference type="PANTHER" id="PTHR33376">
    <property type="match status" value="1"/>
</dbReference>
<sequence>MTSFAWLKSATVGGMLALAASPVAAEQLRFAIGYPPGSDPVKVMESYAARVSELSGGDLTVQVYPSSLLSFPETSAGVRDGIADMGLLATGYHPTEYPYNNLVPNTTIQLVNMGTRVSGREALVFASALTEFVLFHCPECLTEFAAQNQVFTSIASTSAYWMMCNQPVNDLASLEGLRMRAPTNWARWAEYMGAAPVNVALGEMNEAMSQGVVDCLVASAPELINWNLAEVINDITLQVPGGVAAGAPVNINADTWKGLSPEKRTILMQAAAFSQAEYAWMFHQREAEAFERARAAGATIHDPDPAILERTIAFVAEDTAKMVADYKTTYDVQNGEQMLADFAPLLEKWVGLTEGIESSEALADLLWKEIYSRVDVNTYGL</sequence>
<dbReference type="RefSeq" id="WP_154764346.1">
    <property type="nucleotide sequence ID" value="NZ_WMBT01000003.1"/>
</dbReference>
<dbReference type="GO" id="GO:0055085">
    <property type="term" value="P:transmembrane transport"/>
    <property type="evidence" value="ECO:0007669"/>
    <property type="project" value="InterPro"/>
</dbReference>
<evidence type="ECO:0000313" key="6">
    <source>
        <dbReference type="Proteomes" id="UP000481417"/>
    </source>
</evidence>
<comment type="subcellular location">
    <subcellularLocation>
        <location evidence="1">Periplasm</location>
    </subcellularLocation>
</comment>
<name>A0A6L6HM95_9RHOB</name>
<keyword evidence="2 4" id="KW-0732">Signal</keyword>
<feature type="chain" id="PRO_5026839126" evidence="4">
    <location>
        <begin position="26"/>
        <end position="381"/>
    </location>
</feature>
<evidence type="ECO:0000256" key="3">
    <source>
        <dbReference type="ARBA" id="ARBA00022764"/>
    </source>
</evidence>
<comment type="caution">
    <text evidence="5">The sequence shown here is derived from an EMBL/GenBank/DDBJ whole genome shotgun (WGS) entry which is preliminary data.</text>
</comment>
<dbReference type="NCBIfam" id="NF037995">
    <property type="entry name" value="TRAP_S1"/>
    <property type="match status" value="1"/>
</dbReference>
<evidence type="ECO:0000256" key="1">
    <source>
        <dbReference type="ARBA" id="ARBA00004418"/>
    </source>
</evidence>
<accession>A0A6L6HM95</accession>
<dbReference type="InterPro" id="IPR018389">
    <property type="entry name" value="DctP_fam"/>
</dbReference>
<protein>
    <submittedName>
        <fullName evidence="5">C4-dicarboxylate ABC transporter substrate-binding protein</fullName>
    </submittedName>
</protein>
<dbReference type="CDD" id="cd13666">
    <property type="entry name" value="PBP2_TRAP_DctP_like_1"/>
    <property type="match status" value="1"/>
</dbReference>
<dbReference type="Proteomes" id="UP000481417">
    <property type="component" value="Unassembled WGS sequence"/>
</dbReference>
<keyword evidence="6" id="KW-1185">Reference proteome</keyword>
<organism evidence="5 6">
    <name type="scientific">Paracoccus lichenicola</name>
    <dbReference type="NCBI Taxonomy" id="2665644"/>
    <lineage>
        <taxon>Bacteria</taxon>
        <taxon>Pseudomonadati</taxon>
        <taxon>Pseudomonadota</taxon>
        <taxon>Alphaproteobacteria</taxon>
        <taxon>Rhodobacterales</taxon>
        <taxon>Paracoccaceae</taxon>
        <taxon>Paracoccus</taxon>
    </lineage>
</organism>
<proteinExistence type="predicted"/>
<reference evidence="5 6" key="1">
    <citation type="submission" date="2019-11" db="EMBL/GenBank/DDBJ databases">
        <authorList>
            <person name="Lang L."/>
        </authorList>
    </citation>
    <scope>NUCLEOTIDE SEQUENCE [LARGE SCALE GENOMIC DNA]</scope>
    <source>
        <strain evidence="5 6">YIM 132242</strain>
    </source>
</reference>
<dbReference type="EMBL" id="WMBT01000003">
    <property type="protein sequence ID" value="MTE00294.1"/>
    <property type="molecule type" value="Genomic_DNA"/>
</dbReference>
<dbReference type="Gene3D" id="3.40.190.170">
    <property type="entry name" value="Bacterial extracellular solute-binding protein, family 7"/>
    <property type="match status" value="1"/>
</dbReference>
<dbReference type="AlphaFoldDB" id="A0A6L6HM95"/>
<dbReference type="InterPro" id="IPR038404">
    <property type="entry name" value="TRAP_DctP_sf"/>
</dbReference>
<dbReference type="GO" id="GO:0042597">
    <property type="term" value="C:periplasmic space"/>
    <property type="evidence" value="ECO:0007669"/>
    <property type="project" value="UniProtKB-SubCell"/>
</dbReference>